<reference evidence="1 2" key="1">
    <citation type="submission" date="2024-09" db="EMBL/GenBank/DDBJ databases">
        <title>Itraconazole resistance in Madurella fahalii resulting from another homologue of gene encoding cytochrome P450 14-alpha sterol demethylase (CYP51).</title>
        <authorList>
            <person name="Yoshioka I."/>
            <person name="Fahal A.H."/>
            <person name="Kaneko S."/>
            <person name="Yaguchi T."/>
        </authorList>
    </citation>
    <scope>NUCLEOTIDE SEQUENCE [LARGE SCALE GENOMIC DNA]</scope>
    <source>
        <strain evidence="1 2">IFM 68171</strain>
    </source>
</reference>
<comment type="caution">
    <text evidence="1">The sequence shown here is derived from an EMBL/GenBank/DDBJ whole genome shotgun (WGS) entry which is preliminary data.</text>
</comment>
<name>A0ABQ0G3M3_9PEZI</name>
<sequence>MVKLDIRMLHPLLKLFDVGWILLIVRNIPGMRVAGDDFVEGKYNAFHVISVLSVPNATDPATIVEVEQHKSVRLGVDKKIPRGYILVGDAVLEIQVVDHASQLPEPL</sequence>
<evidence type="ECO:0000313" key="1">
    <source>
        <dbReference type="EMBL" id="GAB1312358.1"/>
    </source>
</evidence>
<evidence type="ECO:0000313" key="2">
    <source>
        <dbReference type="Proteomes" id="UP001628179"/>
    </source>
</evidence>
<protein>
    <submittedName>
        <fullName evidence="1">Uncharacterized protein</fullName>
    </submittedName>
</protein>
<gene>
    <name evidence="1" type="ORF">MFIFM68171_02568</name>
</gene>
<organism evidence="1 2">
    <name type="scientific">Madurella fahalii</name>
    <dbReference type="NCBI Taxonomy" id="1157608"/>
    <lineage>
        <taxon>Eukaryota</taxon>
        <taxon>Fungi</taxon>
        <taxon>Dikarya</taxon>
        <taxon>Ascomycota</taxon>
        <taxon>Pezizomycotina</taxon>
        <taxon>Sordariomycetes</taxon>
        <taxon>Sordariomycetidae</taxon>
        <taxon>Sordariales</taxon>
        <taxon>Sordariales incertae sedis</taxon>
        <taxon>Madurella</taxon>
    </lineage>
</organism>
<dbReference type="RefSeq" id="XP_070914091.1">
    <property type="nucleotide sequence ID" value="XM_071057990.1"/>
</dbReference>
<proteinExistence type="predicted"/>
<dbReference type="Proteomes" id="UP001628179">
    <property type="component" value="Unassembled WGS sequence"/>
</dbReference>
<dbReference type="GeneID" id="98173313"/>
<dbReference type="EMBL" id="BAAFSV010000001">
    <property type="protein sequence ID" value="GAB1312358.1"/>
    <property type="molecule type" value="Genomic_DNA"/>
</dbReference>
<accession>A0ABQ0G3M3</accession>
<keyword evidence="2" id="KW-1185">Reference proteome</keyword>